<proteinExistence type="predicted"/>
<dbReference type="AlphaFoldDB" id="A0A7R8X2M4"/>
<dbReference type="OrthoDB" id="332863at2759"/>
<gene>
    <name evidence="1" type="ORF">CTOB1V02_LOCUS17516</name>
</gene>
<dbReference type="Gene3D" id="3.60.15.10">
    <property type="entry name" value="Ribonuclease Z/Hydroxyacylglutathione hydrolase-like"/>
    <property type="match status" value="1"/>
</dbReference>
<sequence>MDMKLIPLTCPPLDLAILPIGSNFTMDASDAALAAEFVECNRILGCHYDSFGFIEINHREAEAAFSAKGKELILMK</sequence>
<reference evidence="1" key="1">
    <citation type="submission" date="2020-11" db="EMBL/GenBank/DDBJ databases">
        <authorList>
            <person name="Tran Van P."/>
        </authorList>
    </citation>
    <scope>NUCLEOTIDE SEQUENCE</scope>
</reference>
<dbReference type="EMBL" id="OB737590">
    <property type="protein sequence ID" value="CAD7239701.1"/>
    <property type="molecule type" value="Genomic_DNA"/>
</dbReference>
<dbReference type="InterPro" id="IPR036866">
    <property type="entry name" value="RibonucZ/Hydroxyglut_hydro"/>
</dbReference>
<accession>A0A7R8X2M4</accession>
<evidence type="ECO:0000313" key="1">
    <source>
        <dbReference type="EMBL" id="CAD7239701.1"/>
    </source>
</evidence>
<protein>
    <submittedName>
        <fullName evidence="1">Uncharacterized protein</fullName>
    </submittedName>
</protein>
<organism evidence="1">
    <name type="scientific">Cyprideis torosa</name>
    <dbReference type="NCBI Taxonomy" id="163714"/>
    <lineage>
        <taxon>Eukaryota</taxon>
        <taxon>Metazoa</taxon>
        <taxon>Ecdysozoa</taxon>
        <taxon>Arthropoda</taxon>
        <taxon>Crustacea</taxon>
        <taxon>Oligostraca</taxon>
        <taxon>Ostracoda</taxon>
        <taxon>Podocopa</taxon>
        <taxon>Podocopida</taxon>
        <taxon>Cytherocopina</taxon>
        <taxon>Cytheroidea</taxon>
        <taxon>Cytherideidae</taxon>
        <taxon>Cyprideis</taxon>
    </lineage>
</organism>
<name>A0A7R8X2M4_9CRUS</name>
<feature type="non-terminal residue" evidence="1">
    <location>
        <position position="76"/>
    </location>
</feature>